<evidence type="ECO:0000313" key="1">
    <source>
        <dbReference type="EMBL" id="MCP8969745.1"/>
    </source>
</evidence>
<name>A0AA42BPZ5_9BACI</name>
<sequence length="296" mass="33418">MKKKIEIVASEESCSNLSPFASVEDMNRTVRIYREKIAADVKRADVRERLLKLLEMLKRYSCKFKGVSFLCKRSIAAAMGVSYKTIQRLMAKLAELGMIRELPRKRQKDMLQTSNAVLILPAEEEVSNKQPAEVTEKCPTIKTTTNSLKQENKNINNNTNVMAAPSTMVVDDSVQTIQESDFVAHWVPKQFTNLAARLNQGAKAVQELWKVVRQCNHNGLFPADQQLRIGRLAAKELIMKMKDGVSMKKGIFAYFHGIVSNLMDIETEKQADTLLEQVKQPYHADRLTQFAAVLGA</sequence>
<proteinExistence type="predicted"/>
<accession>A0AA42BPZ5</accession>
<dbReference type="InterPro" id="IPR036388">
    <property type="entry name" value="WH-like_DNA-bd_sf"/>
</dbReference>
<protein>
    <submittedName>
        <fullName evidence="1">Helix-turn-helix domain-containing protein</fullName>
    </submittedName>
</protein>
<dbReference type="RefSeq" id="WP_254759740.1">
    <property type="nucleotide sequence ID" value="NZ_JANCLT010000007.1"/>
</dbReference>
<gene>
    <name evidence="1" type="ORF">NK662_14535</name>
</gene>
<dbReference type="EMBL" id="JANCLT010000007">
    <property type="protein sequence ID" value="MCP8969745.1"/>
    <property type="molecule type" value="Genomic_DNA"/>
</dbReference>
<comment type="caution">
    <text evidence="1">The sequence shown here is derived from an EMBL/GenBank/DDBJ whole genome shotgun (WGS) entry which is preliminary data.</text>
</comment>
<dbReference type="Gene3D" id="1.10.10.10">
    <property type="entry name" value="Winged helix-like DNA-binding domain superfamily/Winged helix DNA-binding domain"/>
    <property type="match status" value="1"/>
</dbReference>
<reference evidence="1" key="1">
    <citation type="submission" date="2022-07" db="EMBL/GenBank/DDBJ databases">
        <authorList>
            <person name="Li W.-J."/>
            <person name="Deng Q.-Q."/>
        </authorList>
    </citation>
    <scope>NUCLEOTIDE SEQUENCE</scope>
    <source>
        <strain evidence="1">SYSU M60031</strain>
    </source>
</reference>
<organism evidence="1 2">
    <name type="scientific">Ectobacillus ponti</name>
    <dbReference type="NCBI Taxonomy" id="2961894"/>
    <lineage>
        <taxon>Bacteria</taxon>
        <taxon>Bacillati</taxon>
        <taxon>Bacillota</taxon>
        <taxon>Bacilli</taxon>
        <taxon>Bacillales</taxon>
        <taxon>Bacillaceae</taxon>
        <taxon>Ectobacillus</taxon>
    </lineage>
</organism>
<evidence type="ECO:0000313" key="2">
    <source>
        <dbReference type="Proteomes" id="UP001156102"/>
    </source>
</evidence>
<dbReference type="AlphaFoldDB" id="A0AA42BPZ5"/>
<dbReference type="Proteomes" id="UP001156102">
    <property type="component" value="Unassembled WGS sequence"/>
</dbReference>
<keyword evidence="2" id="KW-1185">Reference proteome</keyword>